<dbReference type="Proteomes" id="UP000827284">
    <property type="component" value="Unassembled WGS sequence"/>
</dbReference>
<sequence length="761" mass="85761">MEPSSSAANASAKSGSSLRFYDIYSSIVKQHSQNAETSNKEGTATIHTQTLYRAGKTQSLEYYADLVLVFKYKQPVKGAVARPEYEQKTLQAYQDVIEKLTRVGLQHETRPNGPDMLFIFVLCPWAVLKREITKNSIHDWLAGVRVADTAETEQLLQPAKGRDESLDDVTESDRLRIIAELIRGIPSEGGAGIYAGEDEYVKSILPLHDKAFNMSWLKSWSTKWIVDQNDLSQVRDHFGEKVAYYFEFLQFYFQWLAAPTALGVLIHFFGSPFSISYGVFVILWSVVFTECWKRREKELALWWGVRHVSKTEMRRPTFKGDTMMLDPVTGEMEPYFSPWKRWTRRIAGIPVVVGGALTLAAVITCVFGIEVFLTVYYDGYMKEILIYLPMVLYSLAIPNVAAICKSVSLKLTDYENYETRGSHEYHLMQKVFIFNALTSYMSILLTAYIYIPFGPQVISTFQSYGLPFASATIDSHMLQNRLKAFMITTQAVSFATETIVPWLTRRAMVGAVKIKNEVSEKLHHETNGQGPAIPSFGEDSEDTKQFLNRVRKQAELPEYDVNEDYAEMVLQFGYVSLFSVIWPLTGLCAFVNNWVELRSDAAKISYNARRPIPSRTDTIGPWIDNLQTITWFSSITNASIIYLFHGTLDTSEAHGPRLGLAMLLLWILVSEHVYLGLRSTVGLLLNSIPTDAELKVRKKEFGVKSSWLSRLSDAIGATSFSVGVNGLQSRSLEDPAGGLQDATPLESDIGIQAIRSSLKIN</sequence>
<keyword evidence="9" id="KW-1185">Reference proteome</keyword>
<evidence type="ECO:0000256" key="3">
    <source>
        <dbReference type="ARBA" id="ARBA00022989"/>
    </source>
</evidence>
<dbReference type="Pfam" id="PF20877">
    <property type="entry name" value="Anoctamin_N"/>
    <property type="match status" value="1"/>
</dbReference>
<dbReference type="GO" id="GO:0016020">
    <property type="term" value="C:membrane"/>
    <property type="evidence" value="ECO:0007669"/>
    <property type="project" value="UniProtKB-SubCell"/>
</dbReference>
<evidence type="ECO:0000313" key="8">
    <source>
        <dbReference type="EMBL" id="GJJ72310.1"/>
    </source>
</evidence>
<evidence type="ECO:0000256" key="4">
    <source>
        <dbReference type="ARBA" id="ARBA00023136"/>
    </source>
</evidence>
<keyword evidence="4 5" id="KW-0472">Membrane</keyword>
<evidence type="ECO:0000256" key="2">
    <source>
        <dbReference type="ARBA" id="ARBA00022692"/>
    </source>
</evidence>
<dbReference type="EMBL" id="BQFW01000006">
    <property type="protein sequence ID" value="GJJ72310.1"/>
    <property type="molecule type" value="Genomic_DNA"/>
</dbReference>
<evidence type="ECO:0000259" key="7">
    <source>
        <dbReference type="Pfam" id="PF20877"/>
    </source>
</evidence>
<dbReference type="GO" id="GO:0005254">
    <property type="term" value="F:chloride channel activity"/>
    <property type="evidence" value="ECO:0007669"/>
    <property type="project" value="TreeGrafter"/>
</dbReference>
<feature type="transmembrane region" description="Helical" evidence="5">
    <location>
        <begin position="346"/>
        <end position="372"/>
    </location>
</feature>
<evidence type="ECO:0000313" key="9">
    <source>
        <dbReference type="Proteomes" id="UP000827284"/>
    </source>
</evidence>
<dbReference type="InterPro" id="IPR007632">
    <property type="entry name" value="Anoctamin"/>
</dbReference>
<keyword evidence="3 5" id="KW-1133">Transmembrane helix</keyword>
<reference evidence="8" key="1">
    <citation type="submission" date="2021-11" db="EMBL/GenBank/DDBJ databases">
        <authorList>
            <person name="Herlambang A."/>
            <person name="Guo Y."/>
            <person name="Takashima Y."/>
            <person name="Nishizawa T."/>
        </authorList>
    </citation>
    <scope>NUCLEOTIDE SEQUENCE</scope>
    <source>
        <strain evidence="8">E1425</strain>
    </source>
</reference>
<organism evidence="8 9">
    <name type="scientific">Entomortierella parvispora</name>
    <dbReference type="NCBI Taxonomy" id="205924"/>
    <lineage>
        <taxon>Eukaryota</taxon>
        <taxon>Fungi</taxon>
        <taxon>Fungi incertae sedis</taxon>
        <taxon>Mucoromycota</taxon>
        <taxon>Mortierellomycotina</taxon>
        <taxon>Mortierellomycetes</taxon>
        <taxon>Mortierellales</taxon>
        <taxon>Mortierellaceae</taxon>
        <taxon>Entomortierella</taxon>
    </lineage>
</organism>
<dbReference type="InterPro" id="IPR049456">
    <property type="entry name" value="Anoctamin_N_fung"/>
</dbReference>
<comment type="caution">
    <text evidence="8">The sequence shown here is derived from an EMBL/GenBank/DDBJ whole genome shotgun (WGS) entry which is preliminary data.</text>
</comment>
<evidence type="ECO:0000256" key="1">
    <source>
        <dbReference type="ARBA" id="ARBA00004141"/>
    </source>
</evidence>
<feature type="transmembrane region" description="Helical" evidence="5">
    <location>
        <begin position="431"/>
        <end position="451"/>
    </location>
</feature>
<feature type="transmembrane region" description="Helical" evidence="5">
    <location>
        <begin position="275"/>
        <end position="292"/>
    </location>
</feature>
<dbReference type="OrthoDB" id="296386at2759"/>
<gene>
    <name evidence="8" type="ORF">EMPS_04667</name>
</gene>
<evidence type="ECO:0000259" key="6">
    <source>
        <dbReference type="Pfam" id="PF04547"/>
    </source>
</evidence>
<keyword evidence="2 5" id="KW-0812">Transmembrane</keyword>
<protein>
    <submittedName>
        <fullName evidence="8">Anoctamin-10</fullName>
    </submittedName>
</protein>
<dbReference type="PANTHER" id="PTHR12308:SF73">
    <property type="entry name" value="ANOCTAMIN"/>
    <property type="match status" value="1"/>
</dbReference>
<feature type="domain" description="Anoctamin transmembrane" evidence="6">
    <location>
        <begin position="234"/>
        <end position="698"/>
    </location>
</feature>
<dbReference type="AlphaFoldDB" id="A0A9P3LW11"/>
<dbReference type="GO" id="GO:0032541">
    <property type="term" value="C:cortical endoplasmic reticulum"/>
    <property type="evidence" value="ECO:0007669"/>
    <property type="project" value="TreeGrafter"/>
</dbReference>
<dbReference type="PANTHER" id="PTHR12308">
    <property type="entry name" value="ANOCTAMIN"/>
    <property type="match status" value="1"/>
</dbReference>
<feature type="transmembrane region" description="Helical" evidence="5">
    <location>
        <begin position="384"/>
        <end position="404"/>
    </location>
</feature>
<dbReference type="InterPro" id="IPR049452">
    <property type="entry name" value="Anoctamin_TM"/>
</dbReference>
<evidence type="ECO:0000256" key="5">
    <source>
        <dbReference type="SAM" id="Phobius"/>
    </source>
</evidence>
<proteinExistence type="predicted"/>
<comment type="subcellular location">
    <subcellularLocation>
        <location evidence="1">Membrane</location>
        <topology evidence="1">Multi-pass membrane protein</topology>
    </subcellularLocation>
</comment>
<reference evidence="8" key="2">
    <citation type="journal article" date="2022" name="Microbiol. Resour. Announc.">
        <title>Whole-Genome Sequence of Entomortierella parvispora E1425, a Mucoromycotan Fungus Associated with Burkholderiaceae-Related Endosymbiotic Bacteria.</title>
        <authorList>
            <person name="Herlambang A."/>
            <person name="Guo Y."/>
            <person name="Takashima Y."/>
            <person name="Narisawa K."/>
            <person name="Ohta H."/>
            <person name="Nishizawa T."/>
        </authorList>
    </citation>
    <scope>NUCLEOTIDE SEQUENCE</scope>
    <source>
        <strain evidence="8">E1425</strain>
    </source>
</reference>
<dbReference type="Pfam" id="PF04547">
    <property type="entry name" value="Anoctamin"/>
    <property type="match status" value="1"/>
</dbReference>
<name>A0A9P3LW11_9FUNG</name>
<accession>A0A9P3LW11</accession>
<feature type="domain" description="Anoctamin alpha-beta plait" evidence="7">
    <location>
        <begin position="64"/>
        <end position="200"/>
    </location>
</feature>